<feature type="chain" id="PRO_5005573828" evidence="2">
    <location>
        <begin position="22"/>
        <end position="113"/>
    </location>
</feature>
<keyword evidence="1" id="KW-0812">Transmembrane</keyword>
<evidence type="ECO:0000256" key="1">
    <source>
        <dbReference type="SAM" id="Phobius"/>
    </source>
</evidence>
<feature type="transmembrane region" description="Helical" evidence="1">
    <location>
        <begin position="61"/>
        <end position="82"/>
    </location>
</feature>
<keyword evidence="1" id="KW-0472">Membrane</keyword>
<dbReference type="Pfam" id="PF02009">
    <property type="entry name" value="RIFIN"/>
    <property type="match status" value="1"/>
</dbReference>
<keyword evidence="2" id="KW-0732">Signal</keyword>
<sequence>MTIFVVQILIFLTHNFTTASSKHCYESCRRGCSSRCSRFTKSEANTWSLGTISNYFFTNSAGIAFTTIVLIAIILFITYLILHYRKKKENEEKTTIYKIIKGIDMFFYVDVYR</sequence>
<dbReference type="AlphaFoldDB" id="A0A0L7M4W3"/>
<dbReference type="KEGG" id="pfd:PFDG_04350"/>
<dbReference type="InterPro" id="IPR006373">
    <property type="entry name" value="VSA_Rifin"/>
</dbReference>
<protein>
    <submittedName>
        <fullName evidence="3">Uncharacterized protein</fullName>
    </submittedName>
</protein>
<keyword evidence="1" id="KW-1133">Transmembrane helix</keyword>
<evidence type="ECO:0000313" key="4">
    <source>
        <dbReference type="Proteomes" id="UP000054282"/>
    </source>
</evidence>
<reference evidence="4" key="2">
    <citation type="submission" date="2006-09" db="EMBL/GenBank/DDBJ databases">
        <title>The genome sequence of Plasmodium falciparum Dd2.</title>
        <authorList>
            <consortium name="The Broad Institute Genome Sequencing Platform"/>
            <person name="Birren B."/>
            <person name="Lander E."/>
            <person name="Galagan J."/>
            <person name="Nusbaum C."/>
            <person name="Devon K."/>
            <person name="Henn M."/>
            <person name="Jaffe D."/>
            <person name="Butler J."/>
            <person name="Alvarez P."/>
            <person name="Gnerre S."/>
            <person name="Grabherr M."/>
            <person name="Kleber M."/>
            <person name="Mauceli E."/>
            <person name="Brockman W."/>
            <person name="MacCallum I.A."/>
            <person name="Rounsley S."/>
            <person name="Young S."/>
            <person name="LaButti K."/>
            <person name="Pushparaj V."/>
            <person name="DeCaprio D."/>
            <person name="Crawford M."/>
            <person name="Koehrsen M."/>
            <person name="Engels R."/>
            <person name="Montgomery P."/>
            <person name="Pearson M."/>
            <person name="Howarth C."/>
            <person name="Larson L."/>
            <person name="Luoma S."/>
            <person name="White J."/>
            <person name="Kodira C."/>
            <person name="Zeng Q."/>
            <person name="O'Leary S."/>
            <person name="Yandava C."/>
            <person name="Alvarado L."/>
            <person name="Wirth D."/>
            <person name="Volkman S."/>
            <person name="Hartl D."/>
        </authorList>
    </citation>
    <scope>NUCLEOTIDE SEQUENCE [LARGE SCALE GENOMIC DNA]</scope>
</reference>
<evidence type="ECO:0000313" key="3">
    <source>
        <dbReference type="EMBL" id="KOB87871.1"/>
    </source>
</evidence>
<gene>
    <name evidence="3" type="ORF">PFDG_04350</name>
</gene>
<name>A0A0L7M4W3_PLAF4</name>
<organism evidence="3 4">
    <name type="scientific">Plasmodium falciparum (isolate Dd2)</name>
    <dbReference type="NCBI Taxonomy" id="57267"/>
    <lineage>
        <taxon>Eukaryota</taxon>
        <taxon>Sar</taxon>
        <taxon>Alveolata</taxon>
        <taxon>Apicomplexa</taxon>
        <taxon>Aconoidasida</taxon>
        <taxon>Haemosporida</taxon>
        <taxon>Plasmodiidae</taxon>
        <taxon>Plasmodium</taxon>
        <taxon>Plasmodium (Laverania)</taxon>
    </lineage>
</organism>
<accession>A0A0L7M4W3</accession>
<dbReference type="EMBL" id="DS016717">
    <property type="protein sequence ID" value="KOB87871.1"/>
    <property type="molecule type" value="Genomic_DNA"/>
</dbReference>
<proteinExistence type="predicted"/>
<evidence type="ECO:0000256" key="2">
    <source>
        <dbReference type="SAM" id="SignalP"/>
    </source>
</evidence>
<dbReference type="Proteomes" id="UP000054282">
    <property type="component" value="Unassembled WGS sequence"/>
</dbReference>
<feature type="signal peptide" evidence="2">
    <location>
        <begin position="1"/>
        <end position="21"/>
    </location>
</feature>
<reference evidence="4" key="1">
    <citation type="submission" date="2006-09" db="EMBL/GenBank/DDBJ databases">
        <title>Annotation of Plasmodium falciparum Dd2.</title>
        <authorList>
            <consortium name="The Broad Institute Genome Sequencing Platform"/>
            <person name="Volkman S.K."/>
            <person name="Neafsey D.E."/>
            <person name="Dash A.P."/>
            <person name="Chitnis C.E."/>
            <person name="Hartl D.L."/>
            <person name="Young S.K."/>
            <person name="Zeng Q."/>
            <person name="Koehrsen M."/>
            <person name="Alvarado L."/>
            <person name="Berlin A."/>
            <person name="Borenstein D."/>
            <person name="Chapman S.B."/>
            <person name="Chen Z."/>
            <person name="Engels R."/>
            <person name="Freedman E."/>
            <person name="Gellesch M."/>
            <person name="Goldberg J."/>
            <person name="Griggs A."/>
            <person name="Gujja S."/>
            <person name="Heilman E.R."/>
            <person name="Heiman D.I."/>
            <person name="Howarth C."/>
            <person name="Jen D."/>
            <person name="Larson L."/>
            <person name="Mehta T."/>
            <person name="Neiman D."/>
            <person name="Park D."/>
            <person name="Pearson M."/>
            <person name="Roberts A."/>
            <person name="Saif S."/>
            <person name="Shea T."/>
            <person name="Shenoy N."/>
            <person name="Sisk P."/>
            <person name="Stolte C."/>
            <person name="Sykes S."/>
            <person name="Walk T."/>
            <person name="White J."/>
            <person name="Yandava C."/>
            <person name="Haas B."/>
            <person name="Henn M.R."/>
            <person name="Nusbaum C."/>
            <person name="Birren B."/>
        </authorList>
    </citation>
    <scope>NUCLEOTIDE SEQUENCE [LARGE SCALE GENOMIC DNA]</scope>
</reference>